<dbReference type="EMBL" id="BGZK01001086">
    <property type="protein sequence ID" value="GBP70779.1"/>
    <property type="molecule type" value="Genomic_DNA"/>
</dbReference>
<dbReference type="Proteomes" id="UP000299102">
    <property type="component" value="Unassembled WGS sequence"/>
</dbReference>
<evidence type="ECO:0000313" key="2">
    <source>
        <dbReference type="EMBL" id="GBP70779.1"/>
    </source>
</evidence>
<keyword evidence="3" id="KW-1185">Reference proteome</keyword>
<gene>
    <name evidence="2" type="ORF">EVAR_52905_1</name>
</gene>
<evidence type="ECO:0000256" key="1">
    <source>
        <dbReference type="SAM" id="MobiDB-lite"/>
    </source>
</evidence>
<protein>
    <submittedName>
        <fullName evidence="2">Uncharacterized protein</fullName>
    </submittedName>
</protein>
<evidence type="ECO:0000313" key="3">
    <source>
        <dbReference type="Proteomes" id="UP000299102"/>
    </source>
</evidence>
<reference evidence="2 3" key="1">
    <citation type="journal article" date="2019" name="Commun. Biol.">
        <title>The bagworm genome reveals a unique fibroin gene that provides high tensile strength.</title>
        <authorList>
            <person name="Kono N."/>
            <person name="Nakamura H."/>
            <person name="Ohtoshi R."/>
            <person name="Tomita M."/>
            <person name="Numata K."/>
            <person name="Arakawa K."/>
        </authorList>
    </citation>
    <scope>NUCLEOTIDE SEQUENCE [LARGE SCALE GENOMIC DNA]</scope>
</reference>
<feature type="compositionally biased region" description="Low complexity" evidence="1">
    <location>
        <begin position="57"/>
        <end position="68"/>
    </location>
</feature>
<comment type="caution">
    <text evidence="2">The sequence shown here is derived from an EMBL/GenBank/DDBJ whole genome shotgun (WGS) entry which is preliminary data.</text>
</comment>
<organism evidence="2 3">
    <name type="scientific">Eumeta variegata</name>
    <name type="common">Bagworm moth</name>
    <name type="synonym">Eumeta japonica</name>
    <dbReference type="NCBI Taxonomy" id="151549"/>
    <lineage>
        <taxon>Eukaryota</taxon>
        <taxon>Metazoa</taxon>
        <taxon>Ecdysozoa</taxon>
        <taxon>Arthropoda</taxon>
        <taxon>Hexapoda</taxon>
        <taxon>Insecta</taxon>
        <taxon>Pterygota</taxon>
        <taxon>Neoptera</taxon>
        <taxon>Endopterygota</taxon>
        <taxon>Lepidoptera</taxon>
        <taxon>Glossata</taxon>
        <taxon>Ditrysia</taxon>
        <taxon>Tineoidea</taxon>
        <taxon>Psychidae</taxon>
        <taxon>Oiketicinae</taxon>
        <taxon>Eumeta</taxon>
    </lineage>
</organism>
<name>A0A4C1Y897_EUMVA</name>
<feature type="region of interest" description="Disordered" evidence="1">
    <location>
        <begin position="1"/>
        <end position="82"/>
    </location>
</feature>
<sequence>MNVGGDLRRGCSTRRAAGDRKNVPIRRCEKEESGGSTVEGLVVKPESGGFDSDRSGASNEEIAENNANGKRRRRRPGSAPAASAVTAEVSNFITSLFPGGHSSKWILTAPDPARFTDTDQCRSRIKAQLLHWYIQSGMNVVDCRRRQRHDNKELLKC</sequence>
<dbReference type="AlphaFoldDB" id="A0A4C1Y897"/>
<accession>A0A4C1Y897</accession>
<proteinExistence type="predicted"/>
<feature type="compositionally biased region" description="Basic and acidic residues" evidence="1">
    <location>
        <begin position="16"/>
        <end position="33"/>
    </location>
</feature>